<feature type="domain" description="HEWD" evidence="2">
    <location>
        <begin position="8"/>
        <end position="60"/>
    </location>
</feature>
<dbReference type="Proteomes" id="UP001595846">
    <property type="component" value="Unassembled WGS sequence"/>
</dbReference>
<dbReference type="AlphaFoldDB" id="A0ABD5NSG3"/>
<reference evidence="3 4" key="1">
    <citation type="journal article" date="2019" name="Int. J. Syst. Evol. Microbiol.">
        <title>The Global Catalogue of Microorganisms (GCM) 10K type strain sequencing project: providing services to taxonomists for standard genome sequencing and annotation.</title>
        <authorList>
            <consortium name="The Broad Institute Genomics Platform"/>
            <consortium name="The Broad Institute Genome Sequencing Center for Infectious Disease"/>
            <person name="Wu L."/>
            <person name="Ma J."/>
        </authorList>
    </citation>
    <scope>NUCLEOTIDE SEQUENCE [LARGE SCALE GENOMIC DNA]</scope>
    <source>
        <strain evidence="3 4">IBRC-M 10256</strain>
    </source>
</reference>
<name>A0ABD5NSG3_9EURY</name>
<proteinExistence type="predicted"/>
<gene>
    <name evidence="3" type="ORF">ACFOUR_16320</name>
</gene>
<dbReference type="Pfam" id="PF20576">
    <property type="entry name" value="HEWD"/>
    <property type="match status" value="1"/>
</dbReference>
<accession>A0ABD5NSG3</accession>
<evidence type="ECO:0000256" key="1">
    <source>
        <dbReference type="SAM" id="MobiDB-lite"/>
    </source>
</evidence>
<sequence length="84" mass="9290">MATNGSDRDIHVPNRRRCERCGRTEAWDSPEGAWTLIDSDRAGSRFCIHEWDITGSFCPVPPADRRDGASMVGPRKAVSNESGD</sequence>
<organism evidence="3 4">
    <name type="scientific">Halovivax cerinus</name>
    <dbReference type="NCBI Taxonomy" id="1487865"/>
    <lineage>
        <taxon>Archaea</taxon>
        <taxon>Methanobacteriati</taxon>
        <taxon>Methanobacteriota</taxon>
        <taxon>Stenosarchaea group</taxon>
        <taxon>Halobacteria</taxon>
        <taxon>Halobacteriales</taxon>
        <taxon>Natrialbaceae</taxon>
        <taxon>Halovivax</taxon>
    </lineage>
</organism>
<feature type="region of interest" description="Disordered" evidence="1">
    <location>
        <begin position="62"/>
        <end position="84"/>
    </location>
</feature>
<evidence type="ECO:0000259" key="2">
    <source>
        <dbReference type="Pfam" id="PF20576"/>
    </source>
</evidence>
<dbReference type="InterPro" id="IPR046782">
    <property type="entry name" value="HEWD"/>
</dbReference>
<protein>
    <submittedName>
        <fullName evidence="3">HEWD family protein</fullName>
    </submittedName>
</protein>
<keyword evidence="4" id="KW-1185">Reference proteome</keyword>
<dbReference type="EMBL" id="JBHSAQ010000014">
    <property type="protein sequence ID" value="MFC3959928.1"/>
    <property type="molecule type" value="Genomic_DNA"/>
</dbReference>
<evidence type="ECO:0000313" key="4">
    <source>
        <dbReference type="Proteomes" id="UP001595846"/>
    </source>
</evidence>
<comment type="caution">
    <text evidence="3">The sequence shown here is derived from an EMBL/GenBank/DDBJ whole genome shotgun (WGS) entry which is preliminary data.</text>
</comment>
<dbReference type="GeneID" id="73904306"/>
<dbReference type="RefSeq" id="WP_343217306.1">
    <property type="nucleotide sequence ID" value="NZ_CP101824.1"/>
</dbReference>
<evidence type="ECO:0000313" key="3">
    <source>
        <dbReference type="EMBL" id="MFC3959928.1"/>
    </source>
</evidence>